<dbReference type="InterPro" id="IPR027806">
    <property type="entry name" value="HARBI1_dom"/>
</dbReference>
<dbReference type="GO" id="GO:0004518">
    <property type="term" value="F:nuclease activity"/>
    <property type="evidence" value="ECO:0007669"/>
    <property type="project" value="UniProtKB-KW"/>
</dbReference>
<dbReference type="GO" id="GO:0005634">
    <property type="term" value="C:nucleus"/>
    <property type="evidence" value="ECO:0007669"/>
    <property type="project" value="UniProtKB-SubCell"/>
</dbReference>
<keyword evidence="7" id="KW-0539">Nucleus</keyword>
<organism evidence="9 10">
    <name type="scientific">Senna tora</name>
    <dbReference type="NCBI Taxonomy" id="362788"/>
    <lineage>
        <taxon>Eukaryota</taxon>
        <taxon>Viridiplantae</taxon>
        <taxon>Streptophyta</taxon>
        <taxon>Embryophyta</taxon>
        <taxon>Tracheophyta</taxon>
        <taxon>Spermatophyta</taxon>
        <taxon>Magnoliopsida</taxon>
        <taxon>eudicotyledons</taxon>
        <taxon>Gunneridae</taxon>
        <taxon>Pentapetalae</taxon>
        <taxon>rosids</taxon>
        <taxon>fabids</taxon>
        <taxon>Fabales</taxon>
        <taxon>Fabaceae</taxon>
        <taxon>Caesalpinioideae</taxon>
        <taxon>Cassia clade</taxon>
        <taxon>Senna</taxon>
    </lineage>
</organism>
<reference evidence="9" key="1">
    <citation type="submission" date="2020-09" db="EMBL/GenBank/DDBJ databases">
        <title>Genome-Enabled Discovery of Anthraquinone Biosynthesis in Senna tora.</title>
        <authorList>
            <person name="Kang S.-H."/>
            <person name="Pandey R.P."/>
            <person name="Lee C.-M."/>
            <person name="Sim J.-S."/>
            <person name="Jeong J.-T."/>
            <person name="Choi B.-S."/>
            <person name="Jung M."/>
            <person name="Ginzburg D."/>
            <person name="Zhao K."/>
            <person name="Won S.Y."/>
            <person name="Oh T.-J."/>
            <person name="Yu Y."/>
            <person name="Kim N.-H."/>
            <person name="Lee O.R."/>
            <person name="Lee T.-H."/>
            <person name="Bashyal P."/>
            <person name="Kim T.-S."/>
            <person name="Lee W.-H."/>
            <person name="Kawkins C."/>
            <person name="Kim C.-K."/>
            <person name="Kim J.S."/>
            <person name="Ahn B.O."/>
            <person name="Rhee S.Y."/>
            <person name="Sohng J.K."/>
        </authorList>
    </citation>
    <scope>NUCLEOTIDE SEQUENCE</scope>
    <source>
        <tissue evidence="9">Leaf</tissue>
    </source>
</reference>
<evidence type="ECO:0000256" key="2">
    <source>
        <dbReference type="ARBA" id="ARBA00004123"/>
    </source>
</evidence>
<comment type="cofactor">
    <cofactor evidence="1">
        <name>a divalent metal cation</name>
        <dbReference type="ChEBI" id="CHEBI:60240"/>
    </cofactor>
</comment>
<keyword evidence="5" id="KW-0479">Metal-binding</keyword>
<dbReference type="AlphaFoldDB" id="A0A834XA89"/>
<keyword evidence="10" id="KW-1185">Reference proteome</keyword>
<keyword evidence="6" id="KW-0378">Hydrolase</keyword>
<name>A0A834XA89_9FABA</name>
<dbReference type="EMBL" id="JAAIUW010000002">
    <property type="protein sequence ID" value="KAF7841311.1"/>
    <property type="molecule type" value="Genomic_DNA"/>
</dbReference>
<evidence type="ECO:0000256" key="3">
    <source>
        <dbReference type="ARBA" id="ARBA00006958"/>
    </source>
</evidence>
<dbReference type="PANTHER" id="PTHR22930">
    <property type="match status" value="1"/>
</dbReference>
<dbReference type="GO" id="GO:0046872">
    <property type="term" value="F:metal ion binding"/>
    <property type="evidence" value="ECO:0007669"/>
    <property type="project" value="UniProtKB-KW"/>
</dbReference>
<evidence type="ECO:0000256" key="1">
    <source>
        <dbReference type="ARBA" id="ARBA00001968"/>
    </source>
</evidence>
<comment type="similarity">
    <text evidence="3">Belongs to the HARBI1 family.</text>
</comment>
<protein>
    <submittedName>
        <fullName evidence="9">Protein ALP1-like</fullName>
    </submittedName>
</protein>
<evidence type="ECO:0000256" key="6">
    <source>
        <dbReference type="ARBA" id="ARBA00022801"/>
    </source>
</evidence>
<comment type="subcellular location">
    <subcellularLocation>
        <location evidence="2">Nucleus</location>
    </subcellularLocation>
</comment>
<dbReference type="GO" id="GO:0016787">
    <property type="term" value="F:hydrolase activity"/>
    <property type="evidence" value="ECO:0007669"/>
    <property type="project" value="UniProtKB-KW"/>
</dbReference>
<evidence type="ECO:0000313" key="9">
    <source>
        <dbReference type="EMBL" id="KAF7841311.1"/>
    </source>
</evidence>
<dbReference type="InterPro" id="IPR045249">
    <property type="entry name" value="HARBI1-like"/>
</dbReference>
<evidence type="ECO:0000256" key="4">
    <source>
        <dbReference type="ARBA" id="ARBA00022722"/>
    </source>
</evidence>
<gene>
    <name evidence="9" type="ORF">G2W53_003609</name>
</gene>
<sequence length="226" mass="25616">MIPLMPHLFKKSEPVADDSTDEQWKWFKGCLGALDGTHIRIRVPLEDQPRYRNRKGEITTNVLGVCSRDGQFVYVMAGWEGSAADSRVLQSTILKPNGLKVPEGQYYLVDAGFTNGPGFLAPYRGQRYHLNLLFVLFPQLIIIMDEDSGSSDTVATVYELANASRFGWDPVRKCVYADDAVWNQYTQTHPKAVGWRHKAFPHYDELTKVWAKDRATSIGMEDTNDI</sequence>
<dbReference type="Pfam" id="PF13359">
    <property type="entry name" value="DDE_Tnp_4"/>
    <property type="match status" value="1"/>
</dbReference>
<dbReference type="PANTHER" id="PTHR22930:SF281">
    <property type="entry name" value="NUCLEASE"/>
    <property type="match status" value="1"/>
</dbReference>
<evidence type="ECO:0000259" key="8">
    <source>
        <dbReference type="Pfam" id="PF13359"/>
    </source>
</evidence>
<dbReference type="Proteomes" id="UP000634136">
    <property type="component" value="Unassembled WGS sequence"/>
</dbReference>
<dbReference type="OrthoDB" id="1718374at2759"/>
<feature type="domain" description="DDE Tnp4" evidence="8">
    <location>
        <begin position="34"/>
        <end position="125"/>
    </location>
</feature>
<comment type="caution">
    <text evidence="9">The sequence shown here is derived from an EMBL/GenBank/DDBJ whole genome shotgun (WGS) entry which is preliminary data.</text>
</comment>
<evidence type="ECO:0000256" key="5">
    <source>
        <dbReference type="ARBA" id="ARBA00022723"/>
    </source>
</evidence>
<keyword evidence="4" id="KW-0540">Nuclease</keyword>
<evidence type="ECO:0000256" key="7">
    <source>
        <dbReference type="ARBA" id="ARBA00023242"/>
    </source>
</evidence>
<accession>A0A834XA89</accession>
<evidence type="ECO:0000313" key="10">
    <source>
        <dbReference type="Proteomes" id="UP000634136"/>
    </source>
</evidence>
<proteinExistence type="inferred from homology"/>